<keyword evidence="3 7" id="KW-0732">Signal</keyword>
<dbReference type="Gene3D" id="2.60.120.380">
    <property type="match status" value="1"/>
</dbReference>
<dbReference type="InterPro" id="IPR026444">
    <property type="entry name" value="Secre_tail"/>
</dbReference>
<dbReference type="RefSeq" id="WP_121375790.1">
    <property type="nucleotide sequence ID" value="NZ_RBLC01000001.1"/>
</dbReference>
<evidence type="ECO:0000256" key="5">
    <source>
        <dbReference type="ARBA" id="ARBA00022825"/>
    </source>
</evidence>
<dbReference type="AlphaFoldDB" id="A0A495MKI0"/>
<dbReference type="Proteomes" id="UP000277579">
    <property type="component" value="Unassembled WGS sequence"/>
</dbReference>
<name>A0A495MKI0_9FLAO</name>
<dbReference type="Gene3D" id="3.40.50.200">
    <property type="entry name" value="Peptidase S8/S53 domain"/>
    <property type="match status" value="1"/>
</dbReference>
<evidence type="ECO:0000256" key="2">
    <source>
        <dbReference type="ARBA" id="ARBA00022670"/>
    </source>
</evidence>
<dbReference type="InterPro" id="IPR051048">
    <property type="entry name" value="Peptidase_S8/S53_subtilisin"/>
</dbReference>
<accession>A0A495MKI0</accession>
<dbReference type="EMBL" id="RBLC01000001">
    <property type="protein sequence ID" value="RKS26474.1"/>
    <property type="molecule type" value="Genomic_DNA"/>
</dbReference>
<dbReference type="CDD" id="cd04842">
    <property type="entry name" value="Peptidases_S8_Kp43_protease"/>
    <property type="match status" value="1"/>
</dbReference>
<organism evidence="9 10">
    <name type="scientific">Flavobacterium endophyticum</name>
    <dbReference type="NCBI Taxonomy" id="1540163"/>
    <lineage>
        <taxon>Bacteria</taxon>
        <taxon>Pseudomonadati</taxon>
        <taxon>Bacteroidota</taxon>
        <taxon>Flavobacteriia</taxon>
        <taxon>Flavobacteriales</taxon>
        <taxon>Flavobacteriaceae</taxon>
        <taxon>Flavobacterium</taxon>
    </lineage>
</organism>
<protein>
    <submittedName>
        <fullName evidence="9">Putative secreted protein (Por secretion system target)</fullName>
    </submittedName>
</protein>
<dbReference type="Pfam" id="PF01483">
    <property type="entry name" value="P_proprotein"/>
    <property type="match status" value="1"/>
</dbReference>
<dbReference type="SUPFAM" id="SSF52743">
    <property type="entry name" value="Subtilisin-like"/>
    <property type="match status" value="1"/>
</dbReference>
<dbReference type="NCBIfam" id="TIGR04183">
    <property type="entry name" value="Por_Secre_tail"/>
    <property type="match status" value="1"/>
</dbReference>
<proteinExistence type="inferred from homology"/>
<feature type="active site" description="Charge relay system" evidence="6">
    <location>
        <position position="164"/>
    </location>
</feature>
<dbReference type="InterPro" id="IPR000209">
    <property type="entry name" value="Peptidase_S8/S53_dom"/>
</dbReference>
<feature type="active site" description="Charge relay system" evidence="6">
    <location>
        <position position="355"/>
    </location>
</feature>
<dbReference type="InterPro" id="IPR023828">
    <property type="entry name" value="Peptidase_S8_Ser-AS"/>
</dbReference>
<evidence type="ECO:0000256" key="7">
    <source>
        <dbReference type="SAM" id="SignalP"/>
    </source>
</evidence>
<dbReference type="Gene3D" id="2.60.40.10">
    <property type="entry name" value="Immunoglobulins"/>
    <property type="match status" value="1"/>
</dbReference>
<sequence>MIKNSTSYFKIGALLFLFAISSIGFAQDKHDIEQITKNYDLKKLKELEEKYREQAIIEKEHALKVAKSKNWPEFFKNENGTVDELMKVTPDGFPIYYSLNNVAAARSTRTNFLNTGGALGLNLDGQGMTARVWDGGKVRASHREFQGRITVEDAMAGATGNNFHATHVTGTIAAAGISANAKGMATQAQVRTFNWTNDQSEALAEIQLGMLLSNHSYGVPIVNPNSGEFAPDWYIGGYTADTRAWDEIAYNAPYYLMVASAGNNGNDENPFALAFGYDKLTGNKTAKNNLVVANAQDAVIVAATGNLSSVAINSSSSQGPTDDFRIKPDITGNGTGLFSTFETSDSAYGTLSGTSMASPNVTGTLLLLQQYYRIKNNRFMRAATLKALACHTADDAGNPGPDAVFGWGLLNAKKAAETITANGLGSVISEEKLQQGQTFTMTVNSNGVDPLQATIVWTDVPGTPNNNGIANDPTPALVNDLDIRITKGASTYFPWKLLADPSANAVNNGDNNVDNVEKVNVSGASGTYTITVTHKGTLQLGPQNFSLIVTGVTSTFALTSLSEDQTICSTNTATYNFRYTTTTAESTAFSVVDLPAGATANLSTSSSSVNGDVSMVISNLQNVAPGEYTIGLKGTRGAETETKYVVLRVYNTNFQNTVLLTPTNNKAGLATAFELKWEASVNAESYIVQVATDSNFANLILNLETTDTFYALSDLTTESEYFWRVMQKNRCGQAATSTAFNFKTGVLTCNNIFTATDFSQAAIADVEDSQGFVPITVTGGMTVGSLTATINITHTYIEDMTIYLEGPEAIGSPIIKLFQEPCGDNDNISATLSDAGSAFSCRTTSPSIIGTVQPFEALSNFNNLPADGVWTLYAVDPYEGDGGAITAFSLNFCNVVVSNLSVGNNELLNVSVYPNPTKGILNVRLPQNSEKTTLYLNDIQGRRILTKETANTDEVLNIENLSDGVYILSIQNGSLKTTKKIVLNR</sequence>
<evidence type="ECO:0000256" key="1">
    <source>
        <dbReference type="ARBA" id="ARBA00011073"/>
    </source>
</evidence>
<dbReference type="OrthoDB" id="9792152at2"/>
<dbReference type="PROSITE" id="PS00138">
    <property type="entry name" value="SUBTILASE_SER"/>
    <property type="match status" value="1"/>
</dbReference>
<dbReference type="Gene3D" id="2.60.120.260">
    <property type="entry name" value="Galactose-binding domain-like"/>
    <property type="match status" value="1"/>
</dbReference>
<comment type="similarity">
    <text evidence="1 6">Belongs to the peptidase S8 family.</text>
</comment>
<gene>
    <name evidence="9" type="ORF">CLV94_1532</name>
</gene>
<evidence type="ECO:0000259" key="8">
    <source>
        <dbReference type="PROSITE" id="PS51829"/>
    </source>
</evidence>
<keyword evidence="4 6" id="KW-0378">Hydrolase</keyword>
<dbReference type="InterPro" id="IPR002884">
    <property type="entry name" value="P_dom"/>
</dbReference>
<dbReference type="PROSITE" id="PS51829">
    <property type="entry name" value="P_HOMO_B"/>
    <property type="match status" value="1"/>
</dbReference>
<evidence type="ECO:0000256" key="4">
    <source>
        <dbReference type="ARBA" id="ARBA00022801"/>
    </source>
</evidence>
<feature type="domain" description="P/Homo B" evidence="8">
    <location>
        <begin position="750"/>
        <end position="898"/>
    </location>
</feature>
<reference evidence="9 10" key="1">
    <citation type="submission" date="2018-10" db="EMBL/GenBank/DDBJ databases">
        <title>Genomic Encyclopedia of Archaeal and Bacterial Type Strains, Phase II (KMG-II): from individual species to whole genera.</title>
        <authorList>
            <person name="Goeker M."/>
        </authorList>
    </citation>
    <scope>NUCLEOTIDE SEQUENCE [LARGE SCALE GENOMIC DNA]</scope>
    <source>
        <strain evidence="9 10">DSM 29537</strain>
    </source>
</reference>
<dbReference type="InterPro" id="IPR013783">
    <property type="entry name" value="Ig-like_fold"/>
</dbReference>
<keyword evidence="10" id="KW-1185">Reference proteome</keyword>
<feature type="signal peptide" evidence="7">
    <location>
        <begin position="1"/>
        <end position="26"/>
    </location>
</feature>
<dbReference type="SUPFAM" id="SSF49785">
    <property type="entry name" value="Galactose-binding domain-like"/>
    <property type="match status" value="2"/>
</dbReference>
<feature type="active site" description="Charge relay system" evidence="6">
    <location>
        <position position="134"/>
    </location>
</feature>
<dbReference type="InterPro" id="IPR034058">
    <property type="entry name" value="TagA/B/C/D_pept_dom"/>
</dbReference>
<dbReference type="InterPro" id="IPR036116">
    <property type="entry name" value="FN3_sf"/>
</dbReference>
<dbReference type="PRINTS" id="PR00723">
    <property type="entry name" value="SUBTILISIN"/>
</dbReference>
<keyword evidence="5 6" id="KW-0720">Serine protease</keyword>
<evidence type="ECO:0000313" key="10">
    <source>
        <dbReference type="Proteomes" id="UP000277579"/>
    </source>
</evidence>
<dbReference type="GO" id="GO:0004252">
    <property type="term" value="F:serine-type endopeptidase activity"/>
    <property type="evidence" value="ECO:0007669"/>
    <property type="project" value="UniProtKB-UniRule"/>
</dbReference>
<dbReference type="Pfam" id="PF18962">
    <property type="entry name" value="Por_Secre_tail"/>
    <property type="match status" value="1"/>
</dbReference>
<dbReference type="InterPro" id="IPR015500">
    <property type="entry name" value="Peptidase_S8_subtilisin-rel"/>
</dbReference>
<keyword evidence="2 6" id="KW-0645">Protease</keyword>
<dbReference type="InterPro" id="IPR008979">
    <property type="entry name" value="Galactose-bd-like_sf"/>
</dbReference>
<dbReference type="Pfam" id="PF00082">
    <property type="entry name" value="Peptidase_S8"/>
    <property type="match status" value="1"/>
</dbReference>
<dbReference type="PANTHER" id="PTHR43399:SF4">
    <property type="entry name" value="CELL WALL-ASSOCIATED PROTEASE"/>
    <property type="match status" value="1"/>
</dbReference>
<dbReference type="GO" id="GO:0006508">
    <property type="term" value="P:proteolysis"/>
    <property type="evidence" value="ECO:0007669"/>
    <property type="project" value="UniProtKB-KW"/>
</dbReference>
<feature type="chain" id="PRO_5019734816" evidence="7">
    <location>
        <begin position="27"/>
        <end position="985"/>
    </location>
</feature>
<dbReference type="SUPFAM" id="SSF49265">
    <property type="entry name" value="Fibronectin type III"/>
    <property type="match status" value="1"/>
</dbReference>
<evidence type="ECO:0000313" key="9">
    <source>
        <dbReference type="EMBL" id="RKS26474.1"/>
    </source>
</evidence>
<evidence type="ECO:0000256" key="6">
    <source>
        <dbReference type="PROSITE-ProRule" id="PRU01240"/>
    </source>
</evidence>
<dbReference type="PROSITE" id="PS51892">
    <property type="entry name" value="SUBTILASE"/>
    <property type="match status" value="1"/>
</dbReference>
<comment type="caution">
    <text evidence="9">The sequence shown here is derived from an EMBL/GenBank/DDBJ whole genome shotgun (WGS) entry which is preliminary data.</text>
</comment>
<dbReference type="InterPro" id="IPR036852">
    <property type="entry name" value="Peptidase_S8/S53_dom_sf"/>
</dbReference>
<dbReference type="PANTHER" id="PTHR43399">
    <property type="entry name" value="SUBTILISIN-RELATED"/>
    <property type="match status" value="1"/>
</dbReference>
<evidence type="ECO:0000256" key="3">
    <source>
        <dbReference type="ARBA" id="ARBA00022729"/>
    </source>
</evidence>